<protein>
    <recommendedName>
        <fullName evidence="9 10">Polyprenol-phosphate-mannose--protein mannosyltransferase</fullName>
        <ecNumber evidence="10">2.4.1.-</ecNumber>
    </recommendedName>
</protein>
<feature type="domain" description="Protein O-mannosyl-transferase C-terminal four TM" evidence="12">
    <location>
        <begin position="276"/>
        <end position="492"/>
    </location>
</feature>
<dbReference type="EC" id="2.4.1.-" evidence="10"/>
<comment type="similarity">
    <text evidence="3 10">Belongs to the glycosyltransferase 39 family.</text>
</comment>
<dbReference type="UniPathway" id="UPA00378"/>
<gene>
    <name evidence="13" type="ORF">A19Y_1505</name>
</gene>
<reference evidence="13 14" key="1">
    <citation type="journal article" date="2014" name="Appl. Environ. Microbiol.">
        <title>Elucidation of insertion elements encoded on plasmids and in vitro construction of shuttle vectors from the toxic cyanobacterium Planktothrix.</title>
        <authorList>
            <person name="Christiansen G."/>
            <person name="Goesmann A."/>
            <person name="Kurmayer R."/>
        </authorList>
    </citation>
    <scope>NUCLEOTIDE SEQUENCE [LARGE SCALE GENOMIC DNA]</scope>
    <source>
        <strain evidence="13 14">NIVA-CYA 126/8</strain>
    </source>
</reference>
<sequence>MTDTKYKFQLKLSSFTLGMISIFIGSILLRFWGLGRFNSLVFDEVYFAQFANNYLTETPFFNSHPPLSQYLIAIGIWLGSKLPFGQETINNLTGSTLSTWSYRWFNALFGSFIPLIVGAIAYQLTQRRSYTLIATFLMATDGLFLVESRYALSNIYIVFFGLLGQLFFLKALHKKGINHWFWMGLAGIGLGAAALTKWNGLGFLLGIYLILIVSGLIQYCTKNSKKIIPETSFKSPLQNLNQLTTIIILVTLIIIPILVYWIGWLPHLQQNPDPPFWGLQAKIWAYHHNLGDGTKVHPYCSKWYSWILMLRPIAYFYQKVDTTTPLDPTLPLSYPDQLPIIYSVHAMGNPFLWWLSTLASLLLCFLLIQRVWMALSVRFPYLKPRLSLEFPPTPELWLALFLSLNWLANLLPWVRVTRCLFIYHYMTGFVFSCMALAWCVERWLYSHNQQFRWLGFLIIFLVLFGFLYWMPLYLGLPLSPLQWQLRMWFRSWI</sequence>
<evidence type="ECO:0000256" key="1">
    <source>
        <dbReference type="ARBA" id="ARBA00004127"/>
    </source>
</evidence>
<dbReference type="Pfam" id="PF16192">
    <property type="entry name" value="PMT_4TMC"/>
    <property type="match status" value="1"/>
</dbReference>
<feature type="transmembrane region" description="Helical" evidence="10">
    <location>
        <begin position="451"/>
        <end position="470"/>
    </location>
</feature>
<comment type="subcellular location">
    <subcellularLocation>
        <location evidence="10">Cell membrane</location>
    </subcellularLocation>
    <subcellularLocation>
        <location evidence="1">Endomembrane system</location>
        <topology evidence="1">Multi-pass membrane protein</topology>
    </subcellularLocation>
</comment>
<feature type="transmembrane region" description="Helical" evidence="10">
    <location>
        <begin position="396"/>
        <end position="414"/>
    </location>
</feature>
<keyword evidence="10" id="KW-1003">Cell membrane</keyword>
<keyword evidence="4 10" id="KW-0328">Glycosyltransferase</keyword>
<feature type="domain" description="ArnT-like N-terminal" evidence="11">
    <location>
        <begin position="22"/>
        <end position="262"/>
    </location>
</feature>
<dbReference type="InterPro" id="IPR003342">
    <property type="entry name" value="ArnT-like_N"/>
</dbReference>
<feature type="transmembrane region" description="Helical" evidence="10">
    <location>
        <begin position="152"/>
        <end position="172"/>
    </location>
</feature>
<dbReference type="AlphaFoldDB" id="A0A073CFT3"/>
<keyword evidence="5 10" id="KW-0808">Transferase</keyword>
<dbReference type="PANTHER" id="PTHR10050">
    <property type="entry name" value="DOLICHYL-PHOSPHATE-MANNOSE--PROTEIN MANNOSYLTRANSFERASE"/>
    <property type="match status" value="1"/>
</dbReference>
<dbReference type="InterPro" id="IPR027005">
    <property type="entry name" value="PMT-like"/>
</dbReference>
<comment type="function">
    <text evidence="10">Protein O-mannosyltransferase that catalyzes the transfer of a single mannose residue from a polyprenol phospho-mannosyl lipidic donor to the hydroxyl group of selected serine and threonine residues in acceptor proteins.</text>
</comment>
<dbReference type="Proteomes" id="UP000027395">
    <property type="component" value="Chromosome"/>
</dbReference>
<evidence type="ECO:0000256" key="7">
    <source>
        <dbReference type="ARBA" id="ARBA00022989"/>
    </source>
</evidence>
<evidence type="ECO:0000259" key="11">
    <source>
        <dbReference type="Pfam" id="PF02366"/>
    </source>
</evidence>
<feature type="transmembrane region" description="Helical" evidence="10">
    <location>
        <begin position="179"/>
        <end position="195"/>
    </location>
</feature>
<dbReference type="GO" id="GO:0012505">
    <property type="term" value="C:endomembrane system"/>
    <property type="evidence" value="ECO:0007669"/>
    <property type="project" value="UniProtKB-SubCell"/>
</dbReference>
<keyword evidence="6 10" id="KW-0812">Transmembrane</keyword>
<feature type="transmembrane region" description="Helical" evidence="10">
    <location>
        <begin position="351"/>
        <end position="375"/>
    </location>
</feature>
<name>A0A073CFT3_PLAA1</name>
<feature type="transmembrane region" description="Helical" evidence="10">
    <location>
        <begin position="129"/>
        <end position="146"/>
    </location>
</feature>
<dbReference type="GO" id="GO:0004169">
    <property type="term" value="F:dolichyl-phosphate-mannose-protein mannosyltransferase activity"/>
    <property type="evidence" value="ECO:0007669"/>
    <property type="project" value="UniProtKB-UniRule"/>
</dbReference>
<dbReference type="RefSeq" id="WP_042153309.1">
    <property type="nucleotide sequence ID" value="NZ_CM002803.1"/>
</dbReference>
<dbReference type="STRING" id="388467.A19Y_1505"/>
<dbReference type="eggNOG" id="COG1928">
    <property type="taxonomic scope" value="Bacteria"/>
</dbReference>
<keyword evidence="14" id="KW-1185">Reference proteome</keyword>
<evidence type="ECO:0000313" key="14">
    <source>
        <dbReference type="Proteomes" id="UP000027395"/>
    </source>
</evidence>
<evidence type="ECO:0000256" key="10">
    <source>
        <dbReference type="RuleBase" id="RU367007"/>
    </source>
</evidence>
<dbReference type="EMBL" id="CM002803">
    <property type="protein sequence ID" value="KEI66543.1"/>
    <property type="molecule type" value="Genomic_DNA"/>
</dbReference>
<dbReference type="PATRIC" id="fig|388467.6.peg.1441"/>
<feature type="transmembrane region" description="Helical" evidence="10">
    <location>
        <begin position="12"/>
        <end position="32"/>
    </location>
</feature>
<evidence type="ECO:0000256" key="6">
    <source>
        <dbReference type="ARBA" id="ARBA00022692"/>
    </source>
</evidence>
<organism evidence="13 14">
    <name type="scientific">Planktothrix agardhii (strain NIVA-CYA 126/8)</name>
    <dbReference type="NCBI Taxonomy" id="388467"/>
    <lineage>
        <taxon>Bacteria</taxon>
        <taxon>Bacillati</taxon>
        <taxon>Cyanobacteriota</taxon>
        <taxon>Cyanophyceae</taxon>
        <taxon>Oscillatoriophycideae</taxon>
        <taxon>Oscillatoriales</taxon>
        <taxon>Microcoleaceae</taxon>
        <taxon>Planktothrix</taxon>
    </lineage>
</organism>
<evidence type="ECO:0000256" key="4">
    <source>
        <dbReference type="ARBA" id="ARBA00022676"/>
    </source>
</evidence>
<evidence type="ECO:0000256" key="5">
    <source>
        <dbReference type="ARBA" id="ARBA00022679"/>
    </source>
</evidence>
<feature type="transmembrane region" description="Helical" evidence="10">
    <location>
        <begin position="104"/>
        <end position="122"/>
    </location>
</feature>
<feature type="transmembrane region" description="Helical" evidence="10">
    <location>
        <begin position="201"/>
        <end position="219"/>
    </location>
</feature>
<evidence type="ECO:0000256" key="9">
    <source>
        <dbReference type="ARBA" id="ARBA00093617"/>
    </source>
</evidence>
<comment type="pathway">
    <text evidence="2 10">Protein modification; protein glycosylation.</text>
</comment>
<dbReference type="InterPro" id="IPR032421">
    <property type="entry name" value="PMT_4TMC"/>
</dbReference>
<feature type="transmembrane region" description="Helical" evidence="10">
    <location>
        <begin position="420"/>
        <end position="439"/>
    </location>
</feature>
<evidence type="ECO:0000256" key="2">
    <source>
        <dbReference type="ARBA" id="ARBA00004922"/>
    </source>
</evidence>
<proteinExistence type="inferred from homology"/>
<accession>A0A073CFT3</accession>
<evidence type="ECO:0000256" key="8">
    <source>
        <dbReference type="ARBA" id="ARBA00023136"/>
    </source>
</evidence>
<keyword evidence="7 10" id="KW-1133">Transmembrane helix</keyword>
<feature type="transmembrane region" description="Helical" evidence="10">
    <location>
        <begin position="240"/>
        <end position="262"/>
    </location>
</feature>
<evidence type="ECO:0000259" key="12">
    <source>
        <dbReference type="Pfam" id="PF16192"/>
    </source>
</evidence>
<evidence type="ECO:0000256" key="3">
    <source>
        <dbReference type="ARBA" id="ARBA00007222"/>
    </source>
</evidence>
<evidence type="ECO:0000313" key="13">
    <source>
        <dbReference type="EMBL" id="KEI66543.1"/>
    </source>
</evidence>
<keyword evidence="8 10" id="KW-0472">Membrane</keyword>
<dbReference type="HOGENOM" id="CLU_038359_0_0_3"/>
<dbReference type="PANTHER" id="PTHR10050:SF46">
    <property type="entry name" value="PROTEIN O-MANNOSYL-TRANSFERASE 2"/>
    <property type="match status" value="1"/>
</dbReference>
<dbReference type="GO" id="GO:0005886">
    <property type="term" value="C:plasma membrane"/>
    <property type="evidence" value="ECO:0007669"/>
    <property type="project" value="UniProtKB-SubCell"/>
</dbReference>
<dbReference type="Pfam" id="PF02366">
    <property type="entry name" value="PMT"/>
    <property type="match status" value="1"/>
</dbReference>